<keyword evidence="1" id="KW-0560">Oxidoreductase</keyword>
<dbReference type="SMART" id="SM00903">
    <property type="entry name" value="Flavin_Reduct"/>
    <property type="match status" value="1"/>
</dbReference>
<dbReference type="GO" id="GO:0010181">
    <property type="term" value="F:FMN binding"/>
    <property type="evidence" value="ECO:0007669"/>
    <property type="project" value="InterPro"/>
</dbReference>
<dbReference type="PANTHER" id="PTHR30466:SF15">
    <property type="entry name" value="POSSIBLE OXIDOREDUCTASE"/>
    <property type="match status" value="1"/>
</dbReference>
<dbReference type="GO" id="GO:0042602">
    <property type="term" value="F:riboflavin reductase (NADPH) activity"/>
    <property type="evidence" value="ECO:0007669"/>
    <property type="project" value="TreeGrafter"/>
</dbReference>
<organism evidence="3">
    <name type="scientific">Streptomyces tendae</name>
    <dbReference type="NCBI Taxonomy" id="1932"/>
    <lineage>
        <taxon>Bacteria</taxon>
        <taxon>Bacillati</taxon>
        <taxon>Actinomycetota</taxon>
        <taxon>Actinomycetes</taxon>
        <taxon>Kitasatosporales</taxon>
        <taxon>Streptomycetaceae</taxon>
        <taxon>Streptomyces</taxon>
    </lineage>
</organism>
<accession>A0A6B3QI65</accession>
<dbReference type="SUPFAM" id="SSF50475">
    <property type="entry name" value="FMN-binding split barrel"/>
    <property type="match status" value="1"/>
</dbReference>
<dbReference type="Gene3D" id="2.30.110.10">
    <property type="entry name" value="Electron Transport, Fmn-binding Protein, Chain A"/>
    <property type="match status" value="1"/>
</dbReference>
<dbReference type="RefSeq" id="WP_164457644.1">
    <property type="nucleotide sequence ID" value="NZ_JAAIFS010000001.1"/>
</dbReference>
<evidence type="ECO:0000313" key="3">
    <source>
        <dbReference type="EMBL" id="NEV86005.1"/>
    </source>
</evidence>
<dbReference type="EMBL" id="JAAIFS010000001">
    <property type="protein sequence ID" value="NEV86005.1"/>
    <property type="molecule type" value="Genomic_DNA"/>
</dbReference>
<sequence length="166" mass="17987">MAAMDVFLDRLDPDMCVVTAAAHGERAGCLVGFSSQCSIRPVRYVVWISDVNRTFRVARSADVLAVHLLARDQRGTAELFGGLTGDDVDKFRRVRWREAYGGAAVLADAEAWFVGRVVERTAGGDHVGFVLEPVEWGGRERAAGQAGGPLLRLADARTVRPGHPVD</sequence>
<dbReference type="InterPro" id="IPR002563">
    <property type="entry name" value="Flavin_Rdtase-like_dom"/>
</dbReference>
<proteinExistence type="predicted"/>
<feature type="domain" description="Flavin reductase like" evidence="2">
    <location>
        <begin position="15"/>
        <end position="159"/>
    </location>
</feature>
<dbReference type="InterPro" id="IPR012349">
    <property type="entry name" value="Split_barrel_FMN-bd"/>
</dbReference>
<evidence type="ECO:0000259" key="2">
    <source>
        <dbReference type="SMART" id="SM00903"/>
    </source>
</evidence>
<evidence type="ECO:0000256" key="1">
    <source>
        <dbReference type="ARBA" id="ARBA00023002"/>
    </source>
</evidence>
<protein>
    <submittedName>
        <fullName evidence="3">Flavin reductase</fullName>
    </submittedName>
</protein>
<dbReference type="Pfam" id="PF01613">
    <property type="entry name" value="Flavin_Reduct"/>
    <property type="match status" value="1"/>
</dbReference>
<dbReference type="InterPro" id="IPR050268">
    <property type="entry name" value="NADH-dep_flavin_reductase"/>
</dbReference>
<dbReference type="PANTHER" id="PTHR30466">
    <property type="entry name" value="FLAVIN REDUCTASE"/>
    <property type="match status" value="1"/>
</dbReference>
<reference evidence="3" key="1">
    <citation type="journal article" date="2020" name="Microorganisms">
        <title>Isolation, Genomic and Metabolomic Characterization of Streptomyces tendae VITAKN with Quorum Sensing Inhibitory Activity from Southern India.</title>
        <authorList>
            <person name="Ishaque N.M."/>
            <person name="Burgsdorf I."/>
            <person name="Limlingan Malit J.J."/>
            <person name="Saha S."/>
            <person name="Teta R."/>
            <person name="Ewe D."/>
            <person name="Kannabiran K."/>
            <person name="Hrouzek P."/>
            <person name="Steindler L."/>
            <person name="Costantino V."/>
            <person name="Saurav K."/>
        </authorList>
    </citation>
    <scope>NUCLEOTIDE SEQUENCE</scope>
    <source>
        <strain evidence="3">VITAKN</strain>
    </source>
</reference>
<name>A0A6B3QI65_STRTE</name>
<dbReference type="AlphaFoldDB" id="A0A6B3QI65"/>
<gene>
    <name evidence="3" type="ORF">GUR47_04795</name>
</gene>
<comment type="caution">
    <text evidence="3">The sequence shown here is derived from an EMBL/GenBank/DDBJ whole genome shotgun (WGS) entry which is preliminary data.</text>
</comment>